<dbReference type="Pfam" id="PF00561">
    <property type="entry name" value="Abhydrolase_1"/>
    <property type="match status" value="1"/>
</dbReference>
<organism evidence="6 7">
    <name type="scientific">Streptomyces albiaxialis</name>
    <dbReference type="NCBI Taxonomy" id="329523"/>
    <lineage>
        <taxon>Bacteria</taxon>
        <taxon>Bacillati</taxon>
        <taxon>Actinomycetota</taxon>
        <taxon>Actinomycetes</taxon>
        <taxon>Kitasatosporales</taxon>
        <taxon>Streptomycetaceae</taxon>
        <taxon>Streptomyces</taxon>
    </lineage>
</organism>
<dbReference type="InterPro" id="IPR011020">
    <property type="entry name" value="HTTM-like"/>
</dbReference>
<dbReference type="SMART" id="SM00752">
    <property type="entry name" value="HTTM"/>
    <property type="match status" value="1"/>
</dbReference>
<name>A0ABP5IC94_9ACTN</name>
<evidence type="ECO:0000313" key="6">
    <source>
        <dbReference type="EMBL" id="GAA2096316.1"/>
    </source>
</evidence>
<keyword evidence="3" id="KW-1133">Transmembrane helix</keyword>
<dbReference type="PANTHER" id="PTHR43139">
    <property type="entry name" value="SI:DKEY-122A22.2"/>
    <property type="match status" value="1"/>
</dbReference>
<keyword evidence="7" id="KW-1185">Reference proteome</keyword>
<gene>
    <name evidence="6" type="ORF">GCM10009801_65790</name>
</gene>
<dbReference type="InterPro" id="IPR052370">
    <property type="entry name" value="Meta-cleavage_hydrolase"/>
</dbReference>
<comment type="subcellular location">
    <subcellularLocation>
        <location evidence="1">Endomembrane system</location>
        <topology evidence="1">Multi-pass membrane protein</topology>
    </subcellularLocation>
</comment>
<dbReference type="Gene3D" id="3.40.50.1820">
    <property type="entry name" value="alpha/beta hydrolase"/>
    <property type="match status" value="1"/>
</dbReference>
<keyword evidence="4" id="KW-0472">Membrane</keyword>
<comment type="caution">
    <text evidence="6">The sequence shown here is derived from an EMBL/GenBank/DDBJ whole genome shotgun (WGS) entry which is preliminary data.</text>
</comment>
<protein>
    <recommendedName>
        <fullName evidence="5">HTTM-like domain-containing protein</fullName>
    </recommendedName>
</protein>
<keyword evidence="2" id="KW-0812">Transmembrane</keyword>
<dbReference type="RefSeq" id="WP_344533446.1">
    <property type="nucleotide sequence ID" value="NZ_BAAAPE010000016.1"/>
</dbReference>
<dbReference type="SUPFAM" id="SSF53474">
    <property type="entry name" value="alpha/beta-Hydrolases"/>
    <property type="match status" value="1"/>
</dbReference>
<evidence type="ECO:0000256" key="1">
    <source>
        <dbReference type="ARBA" id="ARBA00004127"/>
    </source>
</evidence>
<proteinExistence type="predicted"/>
<accession>A0ABP5IC94</accession>
<sequence>MSPYTPAPPPSWGGKDDLDAVFRKVETLTSVGATIGALEQLAASSTLADDGMFGWPVMKLRSPMWWRRLGPERLEKIFGYPNVVGLVQTRALAGLGLVLPGATRAQRGVLSATMCATAHGLHTRMGGYGLDGSDHLTFVNYAVSAAEKAFGHDPRAREALARFLAAQVCMAYFTSGAAKLISPVWRDGTAIPEIFRTSMFGDSRFFEAVRDRPWLAKSVAWATILGEMAFPLVLVAPKPVARGILASGTAFHLANARFMGLNRFIWSYCSTYPALAHVSRSLGEPATPAARGVPAVPAHSAPTALVRASEALRRPGVRRGAVLAGAGAAVLAGAAARQVARTRRERLTRSMPGRLVRVAGRNVHVLARTEGADGADAGPAVVFENGLASPATEWGWVLKGLRPGTRYVAYDRPGTGWSDAVRRRQDADAASRDLLALLRELGVEPPYVLVGHSIGGLRVRSFARRHPELVGGLVLADASHPDQFRRSPRQREALPWIKQRMTTTYLQATAGLLRRSGRMDQMDTLPREFAAATRDCMAHPRVWRTALRELDQSQRWWSPDASLLEPSAAMPVAVLTAGETVRSDPTHTGLQRELAELSRVSRHDLVDEAGHETLVLAEQYAKHVVEAVEWVRAQHAAPGAGKGARS</sequence>
<evidence type="ECO:0000256" key="4">
    <source>
        <dbReference type="ARBA" id="ARBA00023136"/>
    </source>
</evidence>
<dbReference type="InterPro" id="IPR029058">
    <property type="entry name" value="AB_hydrolase_fold"/>
</dbReference>
<feature type="domain" description="HTTM-like" evidence="5">
    <location>
        <begin position="61"/>
        <end position="280"/>
    </location>
</feature>
<dbReference type="PRINTS" id="PR00111">
    <property type="entry name" value="ABHYDROLASE"/>
</dbReference>
<dbReference type="EMBL" id="BAAAPE010000016">
    <property type="protein sequence ID" value="GAA2096316.1"/>
    <property type="molecule type" value="Genomic_DNA"/>
</dbReference>
<evidence type="ECO:0000313" key="7">
    <source>
        <dbReference type="Proteomes" id="UP001500016"/>
    </source>
</evidence>
<evidence type="ECO:0000256" key="3">
    <source>
        <dbReference type="ARBA" id="ARBA00022989"/>
    </source>
</evidence>
<reference evidence="7" key="1">
    <citation type="journal article" date="2019" name="Int. J. Syst. Evol. Microbiol.">
        <title>The Global Catalogue of Microorganisms (GCM) 10K type strain sequencing project: providing services to taxonomists for standard genome sequencing and annotation.</title>
        <authorList>
            <consortium name="The Broad Institute Genomics Platform"/>
            <consortium name="The Broad Institute Genome Sequencing Center for Infectious Disease"/>
            <person name="Wu L."/>
            <person name="Ma J."/>
        </authorList>
    </citation>
    <scope>NUCLEOTIDE SEQUENCE [LARGE SCALE GENOMIC DNA]</scope>
    <source>
        <strain evidence="7">JCM 15478</strain>
    </source>
</reference>
<dbReference type="Proteomes" id="UP001500016">
    <property type="component" value="Unassembled WGS sequence"/>
</dbReference>
<dbReference type="InterPro" id="IPR000073">
    <property type="entry name" value="AB_hydrolase_1"/>
</dbReference>
<dbReference type="PANTHER" id="PTHR43139:SF52">
    <property type="entry name" value="SI:DKEY-122A22.2"/>
    <property type="match status" value="1"/>
</dbReference>
<evidence type="ECO:0000256" key="2">
    <source>
        <dbReference type="ARBA" id="ARBA00022692"/>
    </source>
</evidence>
<evidence type="ECO:0000259" key="5">
    <source>
        <dbReference type="SMART" id="SM00752"/>
    </source>
</evidence>